<dbReference type="RefSeq" id="WP_345121646.1">
    <property type="nucleotide sequence ID" value="NZ_BAABAT010000002.1"/>
</dbReference>
<dbReference type="Gene3D" id="1.10.10.1320">
    <property type="entry name" value="Anti-sigma factor, zinc-finger domain"/>
    <property type="match status" value="1"/>
</dbReference>
<reference evidence="5" key="1">
    <citation type="journal article" date="2019" name="Int. J. Syst. Evol. Microbiol.">
        <title>The Global Catalogue of Microorganisms (GCM) 10K type strain sequencing project: providing services to taxonomists for standard genome sequencing and annotation.</title>
        <authorList>
            <consortium name="The Broad Institute Genomics Platform"/>
            <consortium name="The Broad Institute Genome Sequencing Center for Infectious Disease"/>
            <person name="Wu L."/>
            <person name="Ma J."/>
        </authorList>
    </citation>
    <scope>NUCLEOTIDE SEQUENCE [LARGE SCALE GENOMIC DNA]</scope>
    <source>
        <strain evidence="5">JCM 17441</strain>
    </source>
</reference>
<feature type="domain" description="Putative zinc-finger" evidence="3">
    <location>
        <begin position="18"/>
        <end position="48"/>
    </location>
</feature>
<name>A0ABP8CYD9_9ACTN</name>
<keyword evidence="1" id="KW-0805">Transcription regulation</keyword>
<evidence type="ECO:0000313" key="4">
    <source>
        <dbReference type="EMBL" id="GAA4244895.1"/>
    </source>
</evidence>
<evidence type="ECO:0000259" key="3">
    <source>
        <dbReference type="Pfam" id="PF13490"/>
    </source>
</evidence>
<dbReference type="Proteomes" id="UP001500620">
    <property type="component" value="Unassembled WGS sequence"/>
</dbReference>
<evidence type="ECO:0000256" key="2">
    <source>
        <dbReference type="ARBA" id="ARBA00023163"/>
    </source>
</evidence>
<protein>
    <recommendedName>
        <fullName evidence="3">Putative zinc-finger domain-containing protein</fullName>
    </recommendedName>
</protein>
<dbReference type="Pfam" id="PF13490">
    <property type="entry name" value="zf-HC2"/>
    <property type="match status" value="1"/>
</dbReference>
<evidence type="ECO:0000256" key="1">
    <source>
        <dbReference type="ARBA" id="ARBA00023015"/>
    </source>
</evidence>
<keyword evidence="5" id="KW-1185">Reference proteome</keyword>
<sequence>MERDSWRNSDPAGGCRYVTWIGAYLLAALDPADRTEFLAHTRTCSRCRDEIVVLAEIPSILARGFRGCS</sequence>
<comment type="caution">
    <text evidence="4">The sequence shown here is derived from an EMBL/GenBank/DDBJ whole genome shotgun (WGS) entry which is preliminary data.</text>
</comment>
<organism evidence="4 5">
    <name type="scientific">Dactylosporangium darangshiense</name>
    <dbReference type="NCBI Taxonomy" id="579108"/>
    <lineage>
        <taxon>Bacteria</taxon>
        <taxon>Bacillati</taxon>
        <taxon>Actinomycetota</taxon>
        <taxon>Actinomycetes</taxon>
        <taxon>Micromonosporales</taxon>
        <taxon>Micromonosporaceae</taxon>
        <taxon>Dactylosporangium</taxon>
    </lineage>
</organism>
<gene>
    <name evidence="4" type="ORF">GCM10022255_009740</name>
</gene>
<evidence type="ECO:0000313" key="5">
    <source>
        <dbReference type="Proteomes" id="UP001500620"/>
    </source>
</evidence>
<dbReference type="InterPro" id="IPR041916">
    <property type="entry name" value="Anti_sigma_zinc_sf"/>
</dbReference>
<proteinExistence type="predicted"/>
<dbReference type="EMBL" id="BAABAT010000002">
    <property type="protein sequence ID" value="GAA4244895.1"/>
    <property type="molecule type" value="Genomic_DNA"/>
</dbReference>
<dbReference type="InterPro" id="IPR027383">
    <property type="entry name" value="Znf_put"/>
</dbReference>
<keyword evidence="2" id="KW-0804">Transcription</keyword>
<accession>A0ABP8CYD9</accession>